<dbReference type="Proteomes" id="UP000031668">
    <property type="component" value="Unassembled WGS sequence"/>
</dbReference>
<feature type="signal peptide" evidence="1">
    <location>
        <begin position="1"/>
        <end position="17"/>
    </location>
</feature>
<reference evidence="2 3" key="1">
    <citation type="journal article" date="2014" name="Genome Biol. Evol.">
        <title>The genome of the myxosporean Thelohanellus kitauei shows adaptations to nutrient acquisition within its fish host.</title>
        <authorList>
            <person name="Yang Y."/>
            <person name="Xiong J."/>
            <person name="Zhou Z."/>
            <person name="Huo F."/>
            <person name="Miao W."/>
            <person name="Ran C."/>
            <person name="Liu Y."/>
            <person name="Zhang J."/>
            <person name="Feng J."/>
            <person name="Wang M."/>
            <person name="Wang M."/>
            <person name="Wang L."/>
            <person name="Yao B."/>
        </authorList>
    </citation>
    <scope>NUCLEOTIDE SEQUENCE [LARGE SCALE GENOMIC DNA]</scope>
    <source>
        <strain evidence="2">Wuqing</strain>
    </source>
</reference>
<proteinExistence type="predicted"/>
<keyword evidence="1" id="KW-0732">Signal</keyword>
<protein>
    <submittedName>
        <fullName evidence="2">Uncharacterized protein</fullName>
    </submittedName>
</protein>
<keyword evidence="3" id="KW-1185">Reference proteome</keyword>
<sequence length="185" mass="22184">MLIIVLLMLCRLKLLNEIELNLTDLYFITVWIYKHEVDKSNYHKFLNDLSTIWITILKGSKYKLLIYTDDQLMFFAVIFATYLSTKLNYYIPSGRKIEVTTKLKQKLYIIYFALIAYPTIDVKEKLYARAVLKRLHFSFRNYIRKYTIEDLTMEDQFILLQYYIKSHETLAIPISPSDEKIFNAF</sequence>
<evidence type="ECO:0000313" key="3">
    <source>
        <dbReference type="Proteomes" id="UP000031668"/>
    </source>
</evidence>
<dbReference type="AlphaFoldDB" id="A0A0C2MIX4"/>
<name>A0A0C2MIX4_THEKT</name>
<comment type="caution">
    <text evidence="2">The sequence shown here is derived from an EMBL/GenBank/DDBJ whole genome shotgun (WGS) entry which is preliminary data.</text>
</comment>
<organism evidence="2 3">
    <name type="scientific">Thelohanellus kitauei</name>
    <name type="common">Myxosporean</name>
    <dbReference type="NCBI Taxonomy" id="669202"/>
    <lineage>
        <taxon>Eukaryota</taxon>
        <taxon>Metazoa</taxon>
        <taxon>Cnidaria</taxon>
        <taxon>Myxozoa</taxon>
        <taxon>Myxosporea</taxon>
        <taxon>Bivalvulida</taxon>
        <taxon>Platysporina</taxon>
        <taxon>Myxobolidae</taxon>
        <taxon>Thelohanellus</taxon>
    </lineage>
</organism>
<evidence type="ECO:0000313" key="2">
    <source>
        <dbReference type="EMBL" id="KII67031.1"/>
    </source>
</evidence>
<feature type="chain" id="PRO_5002152392" evidence="1">
    <location>
        <begin position="18"/>
        <end position="185"/>
    </location>
</feature>
<accession>A0A0C2MIX4</accession>
<dbReference type="EMBL" id="JWZT01003341">
    <property type="protein sequence ID" value="KII67031.1"/>
    <property type="molecule type" value="Genomic_DNA"/>
</dbReference>
<gene>
    <name evidence="2" type="ORF">RF11_06529</name>
</gene>
<evidence type="ECO:0000256" key="1">
    <source>
        <dbReference type="SAM" id="SignalP"/>
    </source>
</evidence>